<dbReference type="PANTHER" id="PTHR46165">
    <property type="entry name" value="SET AND MYND DOMAIN-CONTAINING PROTEIN 4"/>
    <property type="match status" value="1"/>
</dbReference>
<dbReference type="AlphaFoldDB" id="A0A0M3HMW6"/>
<dbReference type="InterPro" id="IPR011990">
    <property type="entry name" value="TPR-like_helical_dom_sf"/>
</dbReference>
<dbReference type="Gene3D" id="6.10.140.2220">
    <property type="match status" value="1"/>
</dbReference>
<evidence type="ECO:0000259" key="8">
    <source>
        <dbReference type="PROSITE" id="PS50280"/>
    </source>
</evidence>
<dbReference type="GO" id="GO:0032259">
    <property type="term" value="P:methylation"/>
    <property type="evidence" value="ECO:0007669"/>
    <property type="project" value="UniProtKB-KW"/>
</dbReference>
<dbReference type="PROSITE" id="PS50005">
    <property type="entry name" value="TPR"/>
    <property type="match status" value="1"/>
</dbReference>
<feature type="chain" id="PRO_5007778191" evidence="7">
    <location>
        <begin position="21"/>
        <end position="1157"/>
    </location>
</feature>
<dbReference type="CDD" id="cd20071">
    <property type="entry name" value="SET_SMYD"/>
    <property type="match status" value="1"/>
</dbReference>
<dbReference type="InterPro" id="IPR019734">
    <property type="entry name" value="TPR_rpt"/>
</dbReference>
<keyword evidence="6" id="KW-0812">Transmembrane</keyword>
<keyword evidence="3" id="KW-0949">S-adenosyl-L-methionine</keyword>
<evidence type="ECO:0000256" key="1">
    <source>
        <dbReference type="ARBA" id="ARBA00022603"/>
    </source>
</evidence>
<evidence type="ECO:0000256" key="7">
    <source>
        <dbReference type="SAM" id="SignalP"/>
    </source>
</evidence>
<dbReference type="Proteomes" id="UP000036681">
    <property type="component" value="Unplaced"/>
</dbReference>
<dbReference type="InterPro" id="IPR052097">
    <property type="entry name" value="SET-MYND_domain_protein"/>
</dbReference>
<dbReference type="GO" id="GO:0042826">
    <property type="term" value="F:histone deacetylase binding"/>
    <property type="evidence" value="ECO:0007669"/>
    <property type="project" value="TreeGrafter"/>
</dbReference>
<dbReference type="GO" id="GO:0005737">
    <property type="term" value="C:cytoplasm"/>
    <property type="evidence" value="ECO:0007669"/>
    <property type="project" value="TreeGrafter"/>
</dbReference>
<dbReference type="SUPFAM" id="SSF82199">
    <property type="entry name" value="SET domain"/>
    <property type="match status" value="1"/>
</dbReference>
<dbReference type="Gene3D" id="1.25.40.10">
    <property type="entry name" value="Tetratricopeptide repeat domain"/>
    <property type="match status" value="2"/>
</dbReference>
<evidence type="ECO:0000256" key="3">
    <source>
        <dbReference type="ARBA" id="ARBA00022691"/>
    </source>
</evidence>
<evidence type="ECO:0000256" key="2">
    <source>
        <dbReference type="ARBA" id="ARBA00022679"/>
    </source>
</evidence>
<organism evidence="9 10">
    <name type="scientific">Ascaris lumbricoides</name>
    <name type="common">Giant roundworm</name>
    <dbReference type="NCBI Taxonomy" id="6252"/>
    <lineage>
        <taxon>Eukaryota</taxon>
        <taxon>Metazoa</taxon>
        <taxon>Ecdysozoa</taxon>
        <taxon>Nematoda</taxon>
        <taxon>Chromadorea</taxon>
        <taxon>Rhabditida</taxon>
        <taxon>Spirurina</taxon>
        <taxon>Ascaridomorpha</taxon>
        <taxon>Ascaridoidea</taxon>
        <taxon>Ascarididae</taxon>
        <taxon>Ascaris</taxon>
    </lineage>
</organism>
<keyword evidence="2" id="KW-0808">Transferase</keyword>
<keyword evidence="4" id="KW-0802">TPR repeat</keyword>
<dbReference type="GO" id="GO:0005634">
    <property type="term" value="C:nucleus"/>
    <property type="evidence" value="ECO:0007669"/>
    <property type="project" value="TreeGrafter"/>
</dbReference>
<feature type="transmembrane region" description="Helical" evidence="6">
    <location>
        <begin position="1091"/>
        <end position="1110"/>
    </location>
</feature>
<evidence type="ECO:0000256" key="5">
    <source>
        <dbReference type="SAM" id="MobiDB-lite"/>
    </source>
</evidence>
<sequence length="1157" mass="133924">MEGITCFVMVLLTFSSFVVSTPAKGCKITSVNGEIDCQRISRDPVRRNYNISCLHGQRDNIRCICDYGWTGTMCDQIECLYGNRINDTKCVCNFGVVGTLCDECADSTRFRPPHCTIIRKWPLEIIKVKHLEDALVKSCVHIYHLPCGIVLILVVVCFCWCRYLKPNKRLGARCKFGTSRAYLALSQVCESTPPSSFRRITVPLPSYEEICAREKQQCDQKAQPISDHLGMRPTSLASDCIQRTKFAKERSECANNQKRNRVMEKVQEKQSISECRRKGNTTTELDEANAEREAKYVGDEKRQEEEGDRTKVDGKNGDHGYVRSKVEVTLKGMSDGEDQGKEEKDAGRIIDLLLEHERMELKKDFENIRVERRKLCGADLLTSESDLKKRGMKEGIVVIRRIDFSDCRSALYDYRSACYMNMLLWEKAIDDCTEFLQIGGPNRRIQKRRAECYVNLTRSYIEMFEDYKRKARNVPEETYTKELHRIRNISEKEENYIEMRNLKDDVISEELRKAGNQYYFRGEFEMALRMYFEALDTAPQVDLTYYLSMKNISTVLMKLGFYKEALKHLRRLLNAAEEFSSDMLNKTLFRERIRECEGASERKLYIPPKQELYKEPSSACTQLSSAVCFKYDENRERHLVAAENIPEGAVVIREVPIIMVALNSVTTCKYCTRLLPLSYLPCRDCDARFCDEGCREKGALIHALDHRYGYGSGLKKAGMCEMVAKALYEFPDEEMKACLAKMPDRKDVSRRIDGTSFASIMLLKDYPFDDDNDIVDQFIDNFCQVMDGKFTDMALSKRREFVASVTKEVLKRIPLNANCVHRNPQEITLDSQMASFLVESSTVPFARETYRSRITQLLARCPKDMRQTLIGMALLPVASTANHSCVPNMYHSYSDTDGRCFVMRAIKDIRAGQELLWSYGPLAGCHTYEQRKERCSTLNSLMQKYGFVCKCEVCRHCGDHEIDKKIISRICYYCHRLFVAPQCNELLCESCRIQFGDTSELYEQLGYLFDVEKMLDAVRWQSCDQDKLAMSFEHACGMYPYGNQRLSDFTIMAFFTAFRDGEMDNAYTYLNRIIDMRMSTFGDQLNCSLAYAHYAFAIFLYIRILTMVNCRKKKQLENMKKHIYEARQLFRIFYGKGSVRDFELDFMLNEARRVIAQ</sequence>
<dbReference type="InterPro" id="IPR046341">
    <property type="entry name" value="SET_dom_sf"/>
</dbReference>
<dbReference type="Pfam" id="PF00856">
    <property type="entry name" value="SET"/>
    <property type="match status" value="1"/>
</dbReference>
<dbReference type="SMART" id="SM00028">
    <property type="entry name" value="TPR"/>
    <property type="match status" value="3"/>
</dbReference>
<dbReference type="InterPro" id="IPR001214">
    <property type="entry name" value="SET_dom"/>
</dbReference>
<feature type="signal peptide" evidence="7">
    <location>
        <begin position="1"/>
        <end position="20"/>
    </location>
</feature>
<keyword evidence="6" id="KW-0472">Membrane</keyword>
<keyword evidence="9" id="KW-1185">Reference proteome</keyword>
<dbReference type="PROSITE" id="PS50280">
    <property type="entry name" value="SET"/>
    <property type="match status" value="1"/>
</dbReference>
<reference evidence="10" key="1">
    <citation type="submission" date="2016-05" db="UniProtKB">
        <authorList>
            <consortium name="WormBaseParasite"/>
        </authorList>
    </citation>
    <scope>IDENTIFICATION</scope>
</reference>
<dbReference type="PANTHER" id="PTHR46165:SF2">
    <property type="entry name" value="SET AND MYND DOMAIN-CONTAINING PROTEIN 4"/>
    <property type="match status" value="1"/>
</dbReference>
<protein>
    <submittedName>
        <fullName evidence="10">SET domain-containing protein</fullName>
    </submittedName>
</protein>
<dbReference type="SMART" id="SM00317">
    <property type="entry name" value="SET"/>
    <property type="match status" value="1"/>
</dbReference>
<keyword evidence="1" id="KW-0489">Methyltransferase</keyword>
<dbReference type="WBParaSite" id="ALUE_0000294001-mRNA-1">
    <property type="protein sequence ID" value="ALUE_0000294001-mRNA-1"/>
    <property type="gene ID" value="ALUE_0000294001"/>
</dbReference>
<feature type="compositionally biased region" description="Basic and acidic residues" evidence="5">
    <location>
        <begin position="289"/>
        <end position="319"/>
    </location>
</feature>
<feature type="repeat" description="TPR" evidence="4">
    <location>
        <begin position="508"/>
        <end position="541"/>
    </location>
</feature>
<keyword evidence="7" id="KW-0732">Signal</keyword>
<dbReference type="Gene3D" id="1.10.220.160">
    <property type="match status" value="1"/>
</dbReference>
<dbReference type="Gene3D" id="2.170.270.10">
    <property type="entry name" value="SET domain"/>
    <property type="match status" value="1"/>
</dbReference>
<proteinExistence type="predicted"/>
<accession>A0A0M3HMW6</accession>
<evidence type="ECO:0000313" key="9">
    <source>
        <dbReference type="Proteomes" id="UP000036681"/>
    </source>
</evidence>
<keyword evidence="6" id="KW-1133">Transmembrane helix</keyword>
<feature type="domain" description="SET" evidence="8">
    <location>
        <begin position="625"/>
        <end position="920"/>
    </location>
</feature>
<feature type="region of interest" description="Disordered" evidence="5">
    <location>
        <begin position="252"/>
        <end position="319"/>
    </location>
</feature>
<name>A0A0M3HMW6_ASCLU</name>
<evidence type="ECO:0000256" key="6">
    <source>
        <dbReference type="SAM" id="Phobius"/>
    </source>
</evidence>
<evidence type="ECO:0000313" key="10">
    <source>
        <dbReference type="WBParaSite" id="ALUE_0000294001-mRNA-1"/>
    </source>
</evidence>
<dbReference type="SUPFAM" id="SSF48452">
    <property type="entry name" value="TPR-like"/>
    <property type="match status" value="2"/>
</dbReference>
<evidence type="ECO:0000256" key="4">
    <source>
        <dbReference type="PROSITE-ProRule" id="PRU00339"/>
    </source>
</evidence>
<dbReference type="GO" id="GO:0008168">
    <property type="term" value="F:methyltransferase activity"/>
    <property type="evidence" value="ECO:0007669"/>
    <property type="project" value="UniProtKB-KW"/>
</dbReference>